<feature type="region of interest" description="Disordered" evidence="1">
    <location>
        <begin position="1"/>
        <end position="54"/>
    </location>
</feature>
<accession>K5VT51</accession>
<evidence type="ECO:0000313" key="2">
    <source>
        <dbReference type="EMBL" id="EKM77609.1"/>
    </source>
</evidence>
<dbReference type="InParanoid" id="K5VT51"/>
<gene>
    <name evidence="2" type="ORF">AGABI1DRAFT_86533</name>
</gene>
<keyword evidence="3" id="KW-1185">Reference proteome</keyword>
<dbReference type="Proteomes" id="UP000008493">
    <property type="component" value="Unassembled WGS sequence"/>
</dbReference>
<feature type="compositionally biased region" description="Low complexity" evidence="1">
    <location>
        <begin position="16"/>
        <end position="50"/>
    </location>
</feature>
<feature type="region of interest" description="Disordered" evidence="1">
    <location>
        <begin position="161"/>
        <end position="201"/>
    </location>
</feature>
<dbReference type="AlphaFoldDB" id="K5VT51"/>
<name>K5VT51_AGABU</name>
<proteinExistence type="predicted"/>
<protein>
    <submittedName>
        <fullName evidence="2">Uncharacterized protein</fullName>
    </submittedName>
</protein>
<dbReference type="HOGENOM" id="CLU_1011813_0_0_1"/>
<organism evidence="2 3">
    <name type="scientific">Agaricus bisporus var. burnettii (strain JB137-S8 / ATCC MYA-4627 / FGSC 10392)</name>
    <name type="common">White button mushroom</name>
    <dbReference type="NCBI Taxonomy" id="597362"/>
    <lineage>
        <taxon>Eukaryota</taxon>
        <taxon>Fungi</taxon>
        <taxon>Dikarya</taxon>
        <taxon>Basidiomycota</taxon>
        <taxon>Agaricomycotina</taxon>
        <taxon>Agaricomycetes</taxon>
        <taxon>Agaricomycetidae</taxon>
        <taxon>Agaricales</taxon>
        <taxon>Agaricineae</taxon>
        <taxon>Agaricaceae</taxon>
        <taxon>Agaricus</taxon>
    </lineage>
</organism>
<sequence length="275" mass="29896">MSSERNQDVRGSGGQDDYSNNDSYGSNRNSDSYGSSNNDNDSYGSSNNDSIRMGRLGMTRTVATTRPLLMDHPTMIHTGVVVTEMIIPMALPTMIPMVQADATITTRPTMIHMAAVIGTIRMVLPTTSHMALPIPTLPTKMIRMALPTTIPTAKIHTDRLIPTTTPMGLPMTPLPTTTPMDPLTTTTPTDPPTPLPTITIMDPPTLRSIVPLTTTITIRTTPPTTIIIFARIISSLEQFKTRQARLDMNWYEQTAGKIGQGLQDGLGRFGGFGNN</sequence>
<dbReference type="EMBL" id="JH971395">
    <property type="protein sequence ID" value="EKM77609.1"/>
    <property type="molecule type" value="Genomic_DNA"/>
</dbReference>
<dbReference type="RefSeq" id="XP_007331863.1">
    <property type="nucleotide sequence ID" value="XM_007331801.1"/>
</dbReference>
<evidence type="ECO:0000313" key="3">
    <source>
        <dbReference type="Proteomes" id="UP000008493"/>
    </source>
</evidence>
<evidence type="ECO:0000256" key="1">
    <source>
        <dbReference type="SAM" id="MobiDB-lite"/>
    </source>
</evidence>
<feature type="compositionally biased region" description="Low complexity" evidence="1">
    <location>
        <begin position="161"/>
        <end position="188"/>
    </location>
</feature>
<reference evidence="3" key="1">
    <citation type="journal article" date="2012" name="Proc. Natl. Acad. Sci. U.S.A.">
        <title>Genome sequence of the button mushroom Agaricus bisporus reveals mechanisms governing adaptation to a humic-rich ecological niche.</title>
        <authorList>
            <person name="Morin E."/>
            <person name="Kohler A."/>
            <person name="Baker A.R."/>
            <person name="Foulongne-Oriol M."/>
            <person name="Lombard V."/>
            <person name="Nagy L.G."/>
            <person name="Ohm R.A."/>
            <person name="Patyshakuliyeva A."/>
            <person name="Brun A."/>
            <person name="Aerts A.L."/>
            <person name="Bailey A.M."/>
            <person name="Billette C."/>
            <person name="Coutinho P.M."/>
            <person name="Deakin G."/>
            <person name="Doddapaneni H."/>
            <person name="Floudas D."/>
            <person name="Grimwood J."/>
            <person name="Hilden K."/>
            <person name="Kuees U."/>
            <person name="LaButti K.M."/>
            <person name="Lapidus A."/>
            <person name="Lindquist E.A."/>
            <person name="Lucas S.M."/>
            <person name="Murat C."/>
            <person name="Riley R.W."/>
            <person name="Salamov A.A."/>
            <person name="Schmutz J."/>
            <person name="Subramanian V."/>
            <person name="Woesten H.A.B."/>
            <person name="Xu J."/>
            <person name="Eastwood D.C."/>
            <person name="Foster G.D."/>
            <person name="Sonnenberg A.S."/>
            <person name="Cullen D."/>
            <person name="de Vries R.P."/>
            <person name="Lundell T."/>
            <person name="Hibbett D.S."/>
            <person name="Henrissat B."/>
            <person name="Burton K.S."/>
            <person name="Kerrigan R.W."/>
            <person name="Challen M.P."/>
            <person name="Grigoriev I.V."/>
            <person name="Martin F."/>
        </authorList>
    </citation>
    <scope>NUCLEOTIDE SEQUENCE [LARGE SCALE GENOMIC DNA]</scope>
    <source>
        <strain evidence="3">JB137-S8 / ATCC MYA-4627 / FGSC 10392</strain>
    </source>
</reference>
<dbReference type="GeneID" id="18832144"/>
<dbReference type="KEGG" id="abp:AGABI1DRAFT86533"/>